<feature type="region of interest" description="Disordered" evidence="4">
    <location>
        <begin position="475"/>
        <end position="517"/>
    </location>
</feature>
<gene>
    <name evidence="7" type="ORF">SAMN05421819_0608</name>
</gene>
<dbReference type="OrthoDB" id="113130at2"/>
<reference evidence="7 8" key="1">
    <citation type="submission" date="2016-10" db="EMBL/GenBank/DDBJ databases">
        <authorList>
            <person name="de Groot N.N."/>
        </authorList>
    </citation>
    <scope>NUCLEOTIDE SEQUENCE [LARGE SCALE GENOMIC DNA]</scope>
    <source>
        <strain evidence="7 8">DSM 22489</strain>
    </source>
</reference>
<evidence type="ECO:0000259" key="6">
    <source>
        <dbReference type="PROSITE" id="PS50111"/>
    </source>
</evidence>
<protein>
    <submittedName>
        <fullName evidence="7">Methyl-accepting chemotaxis protein/methyl-accepting chemotaxis protein-1, serine sensor receptor</fullName>
    </submittedName>
</protein>
<evidence type="ECO:0000256" key="1">
    <source>
        <dbReference type="ARBA" id="ARBA00022481"/>
    </source>
</evidence>
<evidence type="ECO:0000256" key="4">
    <source>
        <dbReference type="SAM" id="MobiDB-lite"/>
    </source>
</evidence>
<dbReference type="Proteomes" id="UP000236728">
    <property type="component" value="Unassembled WGS sequence"/>
</dbReference>
<sequence length="548" mass="57625">MNFDSMTVKQKLFGTYGLLVALTLALGLTAIFVTHSLADSNDQIAVKTGQKAADAGLINGDSAEFLSNSRSTMIAGYSNDTDSLDDSIKSYQEAEQDMISRLADMKKIGIVGRGEALVEDILTTLSASDSLHEKLIAQVRAGDVKGAHETVVALRAPLKKIDNDGTALCQWEKDLMAEQATAAAASAQRGYSILIGLFVLAGIVGIGVIFVIRGLDTQLRQVVNELNDGAAQVSQAASEVASSSQSLARESSEQAAMIEETSASAEEVNSMARRNVDNSRNASGLVTQAVQSTEQTTIAVAESVEAMNAIGESSNQIAKTLQVIDKIAFQTNILALNAAVEAARAGEAGMGFAVVAEEVRNLAQRCSAAAQEISGLIEASLANSDMGRAKIGSLVEAGERVNVVFSEMKNLIEEICTSSEEQGRGIDQIRSAIQKMEQGTQKSAANAEESAAAAEELTAQSDALTSVANTLGAMVGSSASEGRGPIRLSAPSRSKPMPMLKPKQSLKTTFAPPPRVAQRKPVAFTRLATATPASVFPLDDDDSNFKEF</sequence>
<keyword evidence="8" id="KW-1185">Reference proteome</keyword>
<dbReference type="GO" id="GO:0005886">
    <property type="term" value="C:plasma membrane"/>
    <property type="evidence" value="ECO:0007669"/>
    <property type="project" value="TreeGrafter"/>
</dbReference>
<evidence type="ECO:0000313" key="8">
    <source>
        <dbReference type="Proteomes" id="UP000236728"/>
    </source>
</evidence>
<organism evidence="7 8">
    <name type="scientific">Bryocella elongata</name>
    <dbReference type="NCBI Taxonomy" id="863522"/>
    <lineage>
        <taxon>Bacteria</taxon>
        <taxon>Pseudomonadati</taxon>
        <taxon>Acidobacteriota</taxon>
        <taxon>Terriglobia</taxon>
        <taxon>Terriglobales</taxon>
        <taxon>Acidobacteriaceae</taxon>
        <taxon>Bryocella</taxon>
    </lineage>
</organism>
<keyword evidence="5" id="KW-0812">Transmembrane</keyword>
<dbReference type="EMBL" id="FNVA01000001">
    <property type="protein sequence ID" value="SEF62096.1"/>
    <property type="molecule type" value="Genomic_DNA"/>
</dbReference>
<dbReference type="GO" id="GO:0006935">
    <property type="term" value="P:chemotaxis"/>
    <property type="evidence" value="ECO:0007669"/>
    <property type="project" value="InterPro"/>
</dbReference>
<dbReference type="InterPro" id="IPR004089">
    <property type="entry name" value="MCPsignal_dom"/>
</dbReference>
<dbReference type="Gene3D" id="1.10.287.950">
    <property type="entry name" value="Methyl-accepting chemotaxis protein"/>
    <property type="match status" value="1"/>
</dbReference>
<dbReference type="AlphaFoldDB" id="A0A1H5TH17"/>
<keyword evidence="5" id="KW-0472">Membrane</keyword>
<keyword evidence="3" id="KW-0807">Transducer</keyword>
<dbReference type="PANTHER" id="PTHR43531">
    <property type="entry name" value="PROTEIN ICFG"/>
    <property type="match status" value="1"/>
</dbReference>
<keyword evidence="1" id="KW-0488">Methylation</keyword>
<dbReference type="PROSITE" id="PS50111">
    <property type="entry name" value="CHEMOTAXIS_TRANSDUC_2"/>
    <property type="match status" value="1"/>
</dbReference>
<feature type="region of interest" description="Disordered" evidence="4">
    <location>
        <begin position="435"/>
        <end position="457"/>
    </location>
</feature>
<dbReference type="PANTHER" id="PTHR43531:SF14">
    <property type="entry name" value="METHYL-ACCEPTING CHEMOTAXIS PROTEIN I-RELATED"/>
    <property type="match status" value="1"/>
</dbReference>
<dbReference type="InterPro" id="IPR051310">
    <property type="entry name" value="MCP_chemotaxis"/>
</dbReference>
<feature type="transmembrane region" description="Helical" evidence="5">
    <location>
        <begin position="191"/>
        <end position="212"/>
    </location>
</feature>
<proteinExistence type="inferred from homology"/>
<keyword evidence="7" id="KW-0675">Receptor</keyword>
<dbReference type="GO" id="GO:0007165">
    <property type="term" value="P:signal transduction"/>
    <property type="evidence" value="ECO:0007669"/>
    <property type="project" value="UniProtKB-KW"/>
</dbReference>
<dbReference type="SMART" id="SM00283">
    <property type="entry name" value="MA"/>
    <property type="match status" value="1"/>
</dbReference>
<comment type="similarity">
    <text evidence="2">Belongs to the methyl-accepting chemotaxis (MCP) protein family.</text>
</comment>
<evidence type="ECO:0000256" key="5">
    <source>
        <dbReference type="SAM" id="Phobius"/>
    </source>
</evidence>
<dbReference type="InterPro" id="IPR024478">
    <property type="entry name" value="HlyB_4HB_MCP"/>
</dbReference>
<dbReference type="CDD" id="cd11386">
    <property type="entry name" value="MCP_signal"/>
    <property type="match status" value="1"/>
</dbReference>
<keyword evidence="5" id="KW-1133">Transmembrane helix</keyword>
<dbReference type="RefSeq" id="WP_160114972.1">
    <property type="nucleotide sequence ID" value="NZ_FNVA01000001.1"/>
</dbReference>
<evidence type="ECO:0000256" key="2">
    <source>
        <dbReference type="ARBA" id="ARBA00029447"/>
    </source>
</evidence>
<evidence type="ECO:0000313" key="7">
    <source>
        <dbReference type="EMBL" id="SEF62096.1"/>
    </source>
</evidence>
<dbReference type="Pfam" id="PF00015">
    <property type="entry name" value="MCPsignal"/>
    <property type="match status" value="1"/>
</dbReference>
<evidence type="ECO:0000256" key="3">
    <source>
        <dbReference type="PROSITE-ProRule" id="PRU00284"/>
    </source>
</evidence>
<name>A0A1H5TH17_9BACT</name>
<dbReference type="Pfam" id="PF12729">
    <property type="entry name" value="4HB_MCP_1"/>
    <property type="match status" value="1"/>
</dbReference>
<feature type="compositionally biased region" description="Low complexity" evidence="4">
    <location>
        <begin position="443"/>
        <end position="457"/>
    </location>
</feature>
<dbReference type="PRINTS" id="PR00260">
    <property type="entry name" value="CHEMTRNSDUCR"/>
</dbReference>
<accession>A0A1H5TH17</accession>
<dbReference type="GO" id="GO:0004888">
    <property type="term" value="F:transmembrane signaling receptor activity"/>
    <property type="evidence" value="ECO:0007669"/>
    <property type="project" value="InterPro"/>
</dbReference>
<dbReference type="InterPro" id="IPR004090">
    <property type="entry name" value="Chemotax_Me-accpt_rcpt"/>
</dbReference>
<dbReference type="SUPFAM" id="SSF58104">
    <property type="entry name" value="Methyl-accepting chemotaxis protein (MCP) signaling domain"/>
    <property type="match status" value="1"/>
</dbReference>
<feature type="domain" description="Methyl-accepting transducer" evidence="6">
    <location>
        <begin position="229"/>
        <end position="458"/>
    </location>
</feature>